<evidence type="ECO:0000313" key="2">
    <source>
        <dbReference type="EMBL" id="CAH2274464.1"/>
    </source>
</evidence>
<reference evidence="2" key="1">
    <citation type="submission" date="2022-03" db="EMBL/GenBank/DDBJ databases">
        <authorList>
            <person name="Alioto T."/>
            <person name="Alioto T."/>
            <person name="Gomez Garrido J."/>
        </authorList>
    </citation>
    <scope>NUCLEOTIDE SEQUENCE</scope>
</reference>
<dbReference type="EMBL" id="OW240914">
    <property type="protein sequence ID" value="CAH2274464.1"/>
    <property type="molecule type" value="Genomic_DNA"/>
</dbReference>
<feature type="compositionally biased region" description="Polar residues" evidence="1">
    <location>
        <begin position="63"/>
        <end position="100"/>
    </location>
</feature>
<accession>A0AAD1VY71</accession>
<dbReference type="Proteomes" id="UP001295444">
    <property type="component" value="Chromosome 03"/>
</dbReference>
<feature type="region of interest" description="Disordered" evidence="1">
    <location>
        <begin position="1"/>
        <end position="100"/>
    </location>
</feature>
<dbReference type="AlphaFoldDB" id="A0AAD1VY71"/>
<name>A0AAD1VY71_PELCU</name>
<evidence type="ECO:0000313" key="3">
    <source>
        <dbReference type="Proteomes" id="UP001295444"/>
    </source>
</evidence>
<proteinExistence type="predicted"/>
<gene>
    <name evidence="2" type="ORF">PECUL_23A007784</name>
</gene>
<evidence type="ECO:0000256" key="1">
    <source>
        <dbReference type="SAM" id="MobiDB-lite"/>
    </source>
</evidence>
<keyword evidence="3" id="KW-1185">Reference proteome</keyword>
<sequence length="100" mass="10758">MAGTMCAEDKGTTSPLLGLTEDTAAPTSRPCHTEGRENPHLPLQPQSPTRLTATPGRQKYTAHRTSPPGNTEPAAQQNNPTRRPSNHSHPSQPATNRSKK</sequence>
<organism evidence="2 3">
    <name type="scientific">Pelobates cultripes</name>
    <name type="common">Western spadefoot toad</name>
    <dbReference type="NCBI Taxonomy" id="61616"/>
    <lineage>
        <taxon>Eukaryota</taxon>
        <taxon>Metazoa</taxon>
        <taxon>Chordata</taxon>
        <taxon>Craniata</taxon>
        <taxon>Vertebrata</taxon>
        <taxon>Euteleostomi</taxon>
        <taxon>Amphibia</taxon>
        <taxon>Batrachia</taxon>
        <taxon>Anura</taxon>
        <taxon>Pelobatoidea</taxon>
        <taxon>Pelobatidae</taxon>
        <taxon>Pelobates</taxon>
    </lineage>
</organism>
<protein>
    <submittedName>
        <fullName evidence="2">Uncharacterized protein</fullName>
    </submittedName>
</protein>